<feature type="signal peptide" evidence="1">
    <location>
        <begin position="1"/>
        <end position="15"/>
    </location>
</feature>
<accession>A0A7S4JVB1</accession>
<evidence type="ECO:0000256" key="1">
    <source>
        <dbReference type="SAM" id="SignalP"/>
    </source>
</evidence>
<reference evidence="2" key="1">
    <citation type="submission" date="2021-01" db="EMBL/GenBank/DDBJ databases">
        <authorList>
            <person name="Corre E."/>
            <person name="Pelletier E."/>
            <person name="Niang G."/>
            <person name="Scheremetjew M."/>
            <person name="Finn R."/>
            <person name="Kale V."/>
            <person name="Holt S."/>
            <person name="Cochrane G."/>
            <person name="Meng A."/>
            <person name="Brown T."/>
            <person name="Cohen L."/>
        </authorList>
    </citation>
    <scope>NUCLEOTIDE SEQUENCE</scope>
    <source>
        <strain evidence="2">UIO037</strain>
    </source>
</reference>
<name>A0A7S4JVB1_9EUKA</name>
<feature type="chain" id="PRO_5030532442" evidence="1">
    <location>
        <begin position="16"/>
        <end position="244"/>
    </location>
</feature>
<dbReference type="EMBL" id="HBKO01039194">
    <property type="protein sequence ID" value="CAE2274536.1"/>
    <property type="molecule type" value="Transcribed_RNA"/>
</dbReference>
<sequence length="244" mass="25478">MLLRIPLLLLSSCEACMRSVHSAASVRCARGHVSMTAQAHVFVDAPTLPKPLLTHAASMDEAPKLSHSIAIALDEALDSAMLPAQTAAGLATILISDAEYMDGARAPSLSGSLRGADHGKFCSAYTACEACLQALGVPSTEWHSATLTPRDFDALRHLGFYSGGDKRNNDDTSIMLIDGSRVAGLKLPPGGQGMLDATAELADSLDDGFELCAFTGALPTSPDRLIVYGGRAPDGCIVGILAWL</sequence>
<proteinExistence type="predicted"/>
<dbReference type="AlphaFoldDB" id="A0A7S4JVB1"/>
<protein>
    <submittedName>
        <fullName evidence="2">Uncharacterized protein</fullName>
    </submittedName>
</protein>
<evidence type="ECO:0000313" key="2">
    <source>
        <dbReference type="EMBL" id="CAE2274536.1"/>
    </source>
</evidence>
<keyword evidence="1" id="KW-0732">Signal</keyword>
<gene>
    <name evidence="2" type="ORF">CPOL0286_LOCUS17905</name>
</gene>
<organism evidence="2">
    <name type="scientific">Prymnesium polylepis</name>
    <dbReference type="NCBI Taxonomy" id="72548"/>
    <lineage>
        <taxon>Eukaryota</taxon>
        <taxon>Haptista</taxon>
        <taxon>Haptophyta</taxon>
        <taxon>Prymnesiophyceae</taxon>
        <taxon>Prymnesiales</taxon>
        <taxon>Prymnesiaceae</taxon>
        <taxon>Prymnesium</taxon>
    </lineage>
</organism>